<dbReference type="EMBL" id="CAEZZV010000044">
    <property type="protein sequence ID" value="CAB4774961.1"/>
    <property type="molecule type" value="Genomic_DNA"/>
</dbReference>
<evidence type="ECO:0000313" key="4">
    <source>
        <dbReference type="EMBL" id="CAB5121277.1"/>
    </source>
</evidence>
<dbReference type="AlphaFoldDB" id="A0A6J6G2X9"/>
<evidence type="ECO:0000313" key="2">
    <source>
        <dbReference type="EMBL" id="CAB4774961.1"/>
    </source>
</evidence>
<dbReference type="EMBL" id="CAEZUK010000028">
    <property type="protein sequence ID" value="CAB4593563.1"/>
    <property type="molecule type" value="Genomic_DNA"/>
</dbReference>
<sequence length="31" mass="3699">MIVFFVEWLGLMDRATHEDKDVSESNFYFGD</sequence>
<name>A0A6J6G2X9_9ZZZZ</name>
<accession>A0A6J6G2X9</accession>
<reference evidence="1" key="1">
    <citation type="submission" date="2020-05" db="EMBL/GenBank/DDBJ databases">
        <authorList>
            <person name="Chiriac C."/>
            <person name="Salcher M."/>
            <person name="Ghai R."/>
            <person name="Kavagutti S V."/>
        </authorList>
    </citation>
    <scope>NUCLEOTIDE SEQUENCE</scope>
</reference>
<protein>
    <submittedName>
        <fullName evidence="1">Unannotated protein</fullName>
    </submittedName>
</protein>
<dbReference type="EMBL" id="CAFBQJ010000080">
    <property type="protein sequence ID" value="CAB5048284.1"/>
    <property type="molecule type" value="Genomic_DNA"/>
</dbReference>
<dbReference type="EMBL" id="CAFBRX010000058">
    <property type="protein sequence ID" value="CAB5121277.1"/>
    <property type="molecule type" value="Genomic_DNA"/>
</dbReference>
<proteinExistence type="predicted"/>
<gene>
    <name evidence="1" type="ORF">UFOPK1820_00285</name>
    <name evidence="2" type="ORF">UFOPK2921_00479</name>
    <name evidence="3" type="ORF">UFOPK4275_00570</name>
    <name evidence="4" type="ORF">UFOPK4422_00701</name>
</gene>
<organism evidence="1">
    <name type="scientific">freshwater metagenome</name>
    <dbReference type="NCBI Taxonomy" id="449393"/>
    <lineage>
        <taxon>unclassified sequences</taxon>
        <taxon>metagenomes</taxon>
        <taxon>ecological metagenomes</taxon>
    </lineage>
</organism>
<evidence type="ECO:0000313" key="1">
    <source>
        <dbReference type="EMBL" id="CAB4593563.1"/>
    </source>
</evidence>
<evidence type="ECO:0000313" key="3">
    <source>
        <dbReference type="EMBL" id="CAB5048284.1"/>
    </source>
</evidence>